<dbReference type="InterPro" id="IPR036259">
    <property type="entry name" value="MFS_trans_sf"/>
</dbReference>
<organism evidence="6 7">
    <name type="scientific">Sediminicoccus rosea</name>
    <dbReference type="NCBI Taxonomy" id="1225128"/>
    <lineage>
        <taxon>Bacteria</taxon>
        <taxon>Pseudomonadati</taxon>
        <taxon>Pseudomonadota</taxon>
        <taxon>Alphaproteobacteria</taxon>
        <taxon>Acetobacterales</taxon>
        <taxon>Roseomonadaceae</taxon>
        <taxon>Sediminicoccus</taxon>
    </lineage>
</organism>
<protein>
    <submittedName>
        <fullName evidence="6">MFS transporter</fullName>
    </submittedName>
</protein>
<keyword evidence="7" id="KW-1185">Reference proteome</keyword>
<dbReference type="InterPro" id="IPR020846">
    <property type="entry name" value="MFS_dom"/>
</dbReference>
<evidence type="ECO:0000256" key="3">
    <source>
        <dbReference type="ARBA" id="ARBA00023136"/>
    </source>
</evidence>
<accession>A0ABZ0PHL8</accession>
<feature type="transmembrane region" description="Helical" evidence="4">
    <location>
        <begin position="161"/>
        <end position="179"/>
    </location>
</feature>
<evidence type="ECO:0000313" key="6">
    <source>
        <dbReference type="EMBL" id="WPB85215.1"/>
    </source>
</evidence>
<dbReference type="PANTHER" id="PTHR23527:SF1">
    <property type="entry name" value="BLL3282 PROTEIN"/>
    <property type="match status" value="1"/>
</dbReference>
<proteinExistence type="predicted"/>
<evidence type="ECO:0000256" key="2">
    <source>
        <dbReference type="ARBA" id="ARBA00022989"/>
    </source>
</evidence>
<name>A0ABZ0PHL8_9PROT</name>
<dbReference type="InterPro" id="IPR011701">
    <property type="entry name" value="MFS"/>
</dbReference>
<evidence type="ECO:0000256" key="4">
    <source>
        <dbReference type="SAM" id="Phobius"/>
    </source>
</evidence>
<sequence length="401" mass="39895">MRASPSIWLIMLALLGTHMAGMGAFLTVPVLAPAIAAETGLSASLAGIHTALVYAGALFSGPVTQGLLLRHGGVRVCQGALVVVAAGIALAAIGHPVALLFSALLAGLGHGPITPAGSHLLAPRTPPRIRSLVFGLKQCGVPAGAMMVAAVAPILAIHHGWRAAVLAMAAFSLLLALALQPLRAALDTDRAGPGAGALRPWQDAKSSLSILRDDARIRALTFAASSYGIAQFCFGSFFVVWQVQVMGAGLEQAGLMLALAQGSGVAGRIAWALIADRIGAAPVLLALGLAIGGACGLLALAGPGWPSLIIAVVAVAMGASAVGWNGVMLSEVARVAPAGRVGAATAALGFVFAGVMIVAPTLFSALVLTTGGFALGFALCGLAGLAGAAALARLRFARPAP</sequence>
<dbReference type="Gene3D" id="1.20.1250.20">
    <property type="entry name" value="MFS general substrate transporter like domains"/>
    <property type="match status" value="2"/>
</dbReference>
<feature type="transmembrane region" description="Helical" evidence="4">
    <location>
        <begin position="373"/>
        <end position="392"/>
    </location>
</feature>
<evidence type="ECO:0000256" key="1">
    <source>
        <dbReference type="ARBA" id="ARBA00022692"/>
    </source>
</evidence>
<dbReference type="PROSITE" id="PS50850">
    <property type="entry name" value="MFS"/>
    <property type="match status" value="1"/>
</dbReference>
<dbReference type="SUPFAM" id="SSF103473">
    <property type="entry name" value="MFS general substrate transporter"/>
    <property type="match status" value="1"/>
</dbReference>
<keyword evidence="3 4" id="KW-0472">Membrane</keyword>
<feature type="domain" description="Major facilitator superfamily (MFS) profile" evidence="5">
    <location>
        <begin position="9"/>
        <end position="401"/>
    </location>
</feature>
<evidence type="ECO:0000259" key="5">
    <source>
        <dbReference type="PROSITE" id="PS50850"/>
    </source>
</evidence>
<feature type="transmembrane region" description="Helical" evidence="4">
    <location>
        <begin position="253"/>
        <end position="274"/>
    </location>
</feature>
<keyword evidence="1 4" id="KW-0812">Transmembrane</keyword>
<feature type="transmembrane region" description="Helical" evidence="4">
    <location>
        <begin position="308"/>
        <end position="329"/>
    </location>
</feature>
<keyword evidence="2 4" id="KW-1133">Transmembrane helix</keyword>
<dbReference type="EMBL" id="CP137852">
    <property type="protein sequence ID" value="WPB85215.1"/>
    <property type="molecule type" value="Genomic_DNA"/>
</dbReference>
<feature type="transmembrane region" description="Helical" evidence="4">
    <location>
        <begin position="219"/>
        <end position="241"/>
    </location>
</feature>
<feature type="transmembrane region" description="Helical" evidence="4">
    <location>
        <begin position="134"/>
        <end position="155"/>
    </location>
</feature>
<feature type="transmembrane region" description="Helical" evidence="4">
    <location>
        <begin position="99"/>
        <end position="122"/>
    </location>
</feature>
<feature type="transmembrane region" description="Helical" evidence="4">
    <location>
        <begin position="341"/>
        <end position="367"/>
    </location>
</feature>
<dbReference type="Proteomes" id="UP001305521">
    <property type="component" value="Chromosome"/>
</dbReference>
<feature type="transmembrane region" description="Helical" evidence="4">
    <location>
        <begin position="76"/>
        <end position="93"/>
    </location>
</feature>
<feature type="transmembrane region" description="Helical" evidence="4">
    <location>
        <begin position="46"/>
        <end position="69"/>
    </location>
</feature>
<dbReference type="InterPro" id="IPR052952">
    <property type="entry name" value="MFS-Transporter"/>
</dbReference>
<evidence type="ECO:0000313" key="7">
    <source>
        <dbReference type="Proteomes" id="UP001305521"/>
    </source>
</evidence>
<feature type="transmembrane region" description="Helical" evidence="4">
    <location>
        <begin position="281"/>
        <end position="302"/>
    </location>
</feature>
<dbReference type="PANTHER" id="PTHR23527">
    <property type="entry name" value="BLL3282 PROTEIN"/>
    <property type="match status" value="1"/>
</dbReference>
<reference evidence="6 7" key="1">
    <citation type="submission" date="2023-11" db="EMBL/GenBank/DDBJ databases">
        <title>Arctic aerobic anoxygenic photoheterotroph Sediminicoccus rosea KRV36 adapts its photosynthesis to long days of polar summer.</title>
        <authorList>
            <person name="Tomasch J."/>
            <person name="Kopejtka K."/>
            <person name="Bily T."/>
            <person name="Gardiner A.T."/>
            <person name="Gardian Z."/>
            <person name="Shivaramu S."/>
            <person name="Koblizek M."/>
            <person name="Engelhardt F."/>
            <person name="Kaftan D."/>
        </authorList>
    </citation>
    <scope>NUCLEOTIDE SEQUENCE [LARGE SCALE GENOMIC DNA]</scope>
    <source>
        <strain evidence="6 7">R-30</strain>
    </source>
</reference>
<dbReference type="Pfam" id="PF07690">
    <property type="entry name" value="MFS_1"/>
    <property type="match status" value="1"/>
</dbReference>
<gene>
    <name evidence="6" type="ORF">R9Z33_24390</name>
</gene>
<dbReference type="RefSeq" id="WP_318649181.1">
    <property type="nucleotide sequence ID" value="NZ_CP137852.1"/>
</dbReference>